<dbReference type="InterPro" id="IPR013087">
    <property type="entry name" value="Znf_C2H2_type"/>
</dbReference>
<dbReference type="GeneID" id="36373336"/>
<sequence>MTVIRCPPSEHEFTIKYQGKTYYGDYKRIRNVAKQIGISSPIMHYPYVCEEEGCNIRFMFHADITEHYILHHNIPNPKIDFKKLIFFSHRYTPEARKNDGFFTLDELMNFNENDFKKYNVLFNKKKSPPCSDSAFSIKKKKSAPNIEKIENLLHDFASTDDVEYEPEESNVLSSFENKSLSNSKTELHDNDTTLKDDKINNEETMVIDLTKAPDDLDSDDGIEILATYVGNKNETKFHKIFHSQLNSSNRIRKSLDVSNNSTKDLDSNLPDVTLNKSTKDKELLLSPISDKQTQEKPLKLTPTKVTRASPILQVRNTIVEKSKSPKISVCNVVNENEKINSPQFYKYNTQNVAYPQQNLKSKDQTSKDQKDVMQKVTQILHENAPKKVTETTRNCSADGIGNTTNFSTIKEHSVEQSNEVSCFPHKITCYEQSSSEQITNVPSSTNNTPMIKLNGTSKRMDKIYYCIFSEDCNFFTKYRINYEKHMSDHAIIKFLFRCNSCPLVFQTENVFIEHKTKYCVKSVGPVRPLQQPSIPRRQEFVNLANYYDLIMCRYSDICSFVCNTNEELRYHIQELHDNNQTLYTCMKCSALFKDKVSLAIHSRNYCWKTMELQISEGKLMHCNAENCDFSSYSVPEWHIHLASHLYIGEKTPYECSKCYIFLATKTAEVEHERYFCHIIKPKLVDLSNKHYYNMKV</sequence>
<dbReference type="SMART" id="SM00355">
    <property type="entry name" value="ZnF_C2H2"/>
    <property type="match status" value="7"/>
</dbReference>
<organism evidence="2">
    <name type="scientific">Strongyloides ratti</name>
    <name type="common">Parasitic roundworm</name>
    <dbReference type="NCBI Taxonomy" id="34506"/>
    <lineage>
        <taxon>Eukaryota</taxon>
        <taxon>Metazoa</taxon>
        <taxon>Ecdysozoa</taxon>
        <taxon>Nematoda</taxon>
        <taxon>Chromadorea</taxon>
        <taxon>Rhabditida</taxon>
        <taxon>Tylenchina</taxon>
        <taxon>Panagrolaimomorpha</taxon>
        <taxon>Strongyloidoidea</taxon>
        <taxon>Strongyloididae</taxon>
        <taxon>Strongyloides</taxon>
    </lineage>
</organism>
<dbReference type="AlphaFoldDB" id="A0A090L0E3"/>
<gene>
    <name evidence="2 4 5" type="ORF">SRAE_0000010100</name>
</gene>
<reference evidence="3" key="2">
    <citation type="submission" date="2014-09" db="EMBL/GenBank/DDBJ databases">
        <authorList>
            <person name="Martin A.A."/>
        </authorList>
    </citation>
    <scope>NUCLEOTIDE SEQUENCE</scope>
    <source>
        <strain evidence="3">ED321</strain>
    </source>
</reference>
<feature type="domain" description="C2H2-type" evidence="1">
    <location>
        <begin position="49"/>
        <end position="72"/>
    </location>
</feature>
<feature type="domain" description="C2H2-type" evidence="1">
    <location>
        <begin position="655"/>
        <end position="677"/>
    </location>
</feature>
<evidence type="ECO:0000313" key="4">
    <source>
        <dbReference type="WBParaSite" id="SRAE_0000010100.1"/>
    </source>
</evidence>
<dbReference type="EMBL" id="LN609405">
    <property type="protein sequence ID" value="CEF60969.1"/>
    <property type="molecule type" value="Genomic_DNA"/>
</dbReference>
<reference evidence="2" key="1">
    <citation type="submission" date="2014-09" db="EMBL/GenBank/DDBJ databases">
        <authorList>
            <person name="Aslett A.Martin."/>
        </authorList>
    </citation>
    <scope>NUCLEOTIDE SEQUENCE</scope>
    <source>
        <strain evidence="2">ED321 Heterogonic</strain>
    </source>
</reference>
<keyword evidence="3" id="KW-1185">Reference proteome</keyword>
<dbReference type="Proteomes" id="UP000035682">
    <property type="component" value="Unplaced"/>
</dbReference>
<dbReference type="WBParaSite" id="SRAE_0000010100.1">
    <property type="protein sequence ID" value="SRAE_0000010100.1"/>
    <property type="gene ID" value="WBGene00255838"/>
</dbReference>
<dbReference type="RefSeq" id="XP_024500178.1">
    <property type="nucleotide sequence ID" value="XM_024645946.1"/>
</dbReference>
<dbReference type="WormBase" id="SRAE_0000010100">
    <property type="protein sequence ID" value="SRP01563"/>
    <property type="gene ID" value="WBGene00255838"/>
</dbReference>
<evidence type="ECO:0000313" key="5">
    <source>
        <dbReference type="WormBase" id="SRAE_0000010100"/>
    </source>
</evidence>
<dbReference type="OrthoDB" id="10064525at2759"/>
<dbReference type="CTD" id="36373336"/>
<accession>A0A090L0E3</accession>
<evidence type="ECO:0000313" key="3">
    <source>
        <dbReference type="Proteomes" id="UP000035682"/>
    </source>
</evidence>
<proteinExistence type="predicted"/>
<protein>
    <submittedName>
        <fullName evidence="2 4">Zinc finger, C2H2 domain and Zinc finger,C2H2-like domain-containing protein</fullName>
    </submittedName>
</protein>
<evidence type="ECO:0000313" key="2">
    <source>
        <dbReference type="EMBL" id="CEF60969.1"/>
    </source>
</evidence>
<name>A0A090L0E3_STRRB</name>
<reference evidence="4" key="3">
    <citation type="submission" date="2020-12" db="UniProtKB">
        <authorList>
            <consortium name="WormBaseParasite"/>
        </authorList>
    </citation>
    <scope>IDENTIFICATION</scope>
</reference>
<dbReference type="Gene3D" id="3.30.160.60">
    <property type="entry name" value="Classic Zinc Finger"/>
    <property type="match status" value="1"/>
</dbReference>
<dbReference type="PROSITE" id="PS00028">
    <property type="entry name" value="ZINC_FINGER_C2H2_1"/>
    <property type="match status" value="2"/>
</dbReference>
<evidence type="ECO:0000259" key="1">
    <source>
        <dbReference type="PROSITE" id="PS00028"/>
    </source>
</evidence>